<organism evidence="4 5">
    <name type="scientific">Colletotrichum tofieldiae</name>
    <dbReference type="NCBI Taxonomy" id="708197"/>
    <lineage>
        <taxon>Eukaryota</taxon>
        <taxon>Fungi</taxon>
        <taxon>Dikarya</taxon>
        <taxon>Ascomycota</taxon>
        <taxon>Pezizomycotina</taxon>
        <taxon>Sordariomycetes</taxon>
        <taxon>Hypocreomycetidae</taxon>
        <taxon>Glomerellales</taxon>
        <taxon>Glomerellaceae</taxon>
        <taxon>Colletotrichum</taxon>
        <taxon>Colletotrichum spaethianum species complex</taxon>
    </lineage>
</organism>
<dbReference type="SMART" id="SM00338">
    <property type="entry name" value="BRLZ"/>
    <property type="match status" value="1"/>
</dbReference>
<reference evidence="4 5" key="1">
    <citation type="submission" date="2015-06" db="EMBL/GenBank/DDBJ databases">
        <title>Survival trade-offs in plant roots during colonization by closely related pathogenic and mutualistic fungi.</title>
        <authorList>
            <person name="Hacquard S."/>
            <person name="Kracher B."/>
            <person name="Hiruma K."/>
            <person name="Weinman A."/>
            <person name="Muench P."/>
            <person name="Garrido Oter R."/>
            <person name="Ver Loren van Themaat E."/>
            <person name="Dallerey J.-F."/>
            <person name="Damm U."/>
            <person name="Henrissat B."/>
            <person name="Lespinet O."/>
            <person name="Thon M."/>
            <person name="Kemen E."/>
            <person name="McHardy A.C."/>
            <person name="Schulze-Lefert P."/>
            <person name="O'Connell R.J."/>
        </authorList>
    </citation>
    <scope>NUCLEOTIDE SEQUENCE [LARGE SCALE GENOMIC DNA]</scope>
    <source>
        <strain evidence="4 5">0861</strain>
    </source>
</reference>
<keyword evidence="2" id="KW-0539">Nucleus</keyword>
<dbReference type="PANTHER" id="PTHR40621">
    <property type="entry name" value="TRANSCRIPTION FACTOR KAPC-RELATED"/>
    <property type="match status" value="1"/>
</dbReference>
<feature type="domain" description="BZIP" evidence="3">
    <location>
        <begin position="14"/>
        <end position="78"/>
    </location>
</feature>
<evidence type="ECO:0000256" key="2">
    <source>
        <dbReference type="ARBA" id="ARBA00023242"/>
    </source>
</evidence>
<dbReference type="AlphaFoldDB" id="A0A166NXA2"/>
<comment type="subcellular location">
    <subcellularLocation>
        <location evidence="1">Nucleus</location>
    </subcellularLocation>
</comment>
<dbReference type="GO" id="GO:0001228">
    <property type="term" value="F:DNA-binding transcription activator activity, RNA polymerase II-specific"/>
    <property type="evidence" value="ECO:0007669"/>
    <property type="project" value="TreeGrafter"/>
</dbReference>
<dbReference type="STRING" id="708197.A0A166NXA2"/>
<accession>A0A166NXA2</accession>
<dbReference type="SUPFAM" id="SSF57959">
    <property type="entry name" value="Leucine zipper domain"/>
    <property type="match status" value="1"/>
</dbReference>
<name>A0A166NXA2_9PEZI</name>
<protein>
    <recommendedName>
        <fullName evidence="3">BZIP domain-containing protein</fullName>
    </recommendedName>
</protein>
<dbReference type="Proteomes" id="UP000076552">
    <property type="component" value="Unassembled WGS sequence"/>
</dbReference>
<dbReference type="InterPro" id="IPR004827">
    <property type="entry name" value="bZIP"/>
</dbReference>
<dbReference type="InterPro" id="IPR050936">
    <property type="entry name" value="AP-1-like"/>
</dbReference>
<dbReference type="InterPro" id="IPR046347">
    <property type="entry name" value="bZIP_sf"/>
</dbReference>
<keyword evidence="5" id="KW-1185">Reference proteome</keyword>
<proteinExistence type="predicted"/>
<evidence type="ECO:0000313" key="4">
    <source>
        <dbReference type="EMBL" id="KZL66154.1"/>
    </source>
</evidence>
<dbReference type="EMBL" id="LFIV01000187">
    <property type="protein sequence ID" value="KZL66154.1"/>
    <property type="molecule type" value="Genomic_DNA"/>
</dbReference>
<evidence type="ECO:0000256" key="1">
    <source>
        <dbReference type="ARBA" id="ARBA00004123"/>
    </source>
</evidence>
<dbReference type="Gene3D" id="1.20.5.170">
    <property type="match status" value="1"/>
</dbReference>
<sequence length="208" mass="23479">MSHKIFRIFNPGGPKEDPIDKRRAQLRNAQRSYRDRKDKYTKALEREVAQIRANEAELMTRCEQLSATVQALTELLAQHGIMTPPTLEKNTNDGLSNKRRNPADVVTEDNLSQSSITSSTLCTSGLSHDTTMTTLTKTPAEVRSPFQTGYIGNADKPKPQSYRYSSEYHRLLKRSWSEIDQALLGSDNSRGRMCELDPTLVGMEFVLT</sequence>
<evidence type="ECO:0000313" key="5">
    <source>
        <dbReference type="Proteomes" id="UP000076552"/>
    </source>
</evidence>
<dbReference type="CDD" id="cd14688">
    <property type="entry name" value="bZIP_YAP"/>
    <property type="match status" value="1"/>
</dbReference>
<dbReference type="GO" id="GO:0000976">
    <property type="term" value="F:transcription cis-regulatory region binding"/>
    <property type="evidence" value="ECO:0007669"/>
    <property type="project" value="InterPro"/>
</dbReference>
<evidence type="ECO:0000259" key="3">
    <source>
        <dbReference type="SMART" id="SM00338"/>
    </source>
</evidence>
<comment type="caution">
    <text evidence="4">The sequence shown here is derived from an EMBL/GenBank/DDBJ whole genome shotgun (WGS) entry which is preliminary data.</text>
</comment>
<dbReference type="PANTHER" id="PTHR40621:SF6">
    <property type="entry name" value="AP-1-LIKE TRANSCRIPTION FACTOR YAP1-RELATED"/>
    <property type="match status" value="1"/>
</dbReference>
<dbReference type="GO" id="GO:0090575">
    <property type="term" value="C:RNA polymerase II transcription regulator complex"/>
    <property type="evidence" value="ECO:0007669"/>
    <property type="project" value="TreeGrafter"/>
</dbReference>
<dbReference type="Pfam" id="PF00170">
    <property type="entry name" value="bZIP_1"/>
    <property type="match status" value="1"/>
</dbReference>
<gene>
    <name evidence="4" type="ORF">CT0861_02986</name>
</gene>